<name>A0A3N1ZR67_9ACTN</name>
<dbReference type="InterPro" id="IPR023286">
    <property type="entry name" value="ABATE_dom_sf"/>
</dbReference>
<dbReference type="Pfam" id="PF11706">
    <property type="entry name" value="zf-CGNR"/>
    <property type="match status" value="1"/>
</dbReference>
<accession>A0A3N1ZR67</accession>
<sequence>MARFSHIAGDVALDLINTVEWRLSDEDREEDLNDFGDVMAWCLESALIHNEEAKALQVPPGEAATEHAKVLALREALYGALFTDDADAGQVITDELHQALTAATYTPAADGWRWHDRTLTPATPRHRIARSIMALLARSDLDRLHQCEDAHCGWVFLDTSRAHNRRWCVTKDCGDRNRSRAYYARQKTGK</sequence>
<gene>
    <name evidence="2" type="ORF">EDD41_0540</name>
</gene>
<dbReference type="InterPro" id="IPR010852">
    <property type="entry name" value="ABATE"/>
</dbReference>
<evidence type="ECO:0000313" key="2">
    <source>
        <dbReference type="EMBL" id="ROR53393.1"/>
    </source>
</evidence>
<dbReference type="Gene3D" id="1.10.3300.10">
    <property type="entry name" value="Jann2411-like domain"/>
    <property type="match status" value="1"/>
</dbReference>
<protein>
    <submittedName>
        <fullName evidence="2">Putative RNA-binding Zn ribbon-like protein</fullName>
    </submittedName>
</protein>
<dbReference type="Pfam" id="PF07336">
    <property type="entry name" value="ABATE"/>
    <property type="match status" value="1"/>
</dbReference>
<reference evidence="2 3" key="1">
    <citation type="submission" date="2018-11" db="EMBL/GenBank/DDBJ databases">
        <title>Sequencing the genomes of 1000 actinobacteria strains.</title>
        <authorList>
            <person name="Klenk H.-P."/>
        </authorList>
    </citation>
    <scope>NUCLEOTIDE SEQUENCE [LARGE SCALE GENOMIC DNA]</scope>
    <source>
        <strain evidence="2 3">DSM 10546</strain>
    </source>
</reference>
<dbReference type="SUPFAM" id="SSF160904">
    <property type="entry name" value="Jann2411-like"/>
    <property type="match status" value="1"/>
</dbReference>
<dbReference type="Proteomes" id="UP000275749">
    <property type="component" value="Unassembled WGS sequence"/>
</dbReference>
<dbReference type="EMBL" id="RKHG01000001">
    <property type="protein sequence ID" value="ROR53393.1"/>
    <property type="molecule type" value="Genomic_DNA"/>
</dbReference>
<dbReference type="InterPro" id="IPR021005">
    <property type="entry name" value="Znf_CGNR"/>
</dbReference>
<feature type="domain" description="Zinc finger CGNR" evidence="1">
    <location>
        <begin position="143"/>
        <end position="186"/>
    </location>
</feature>
<dbReference type="PANTHER" id="PTHR35525:SF3">
    <property type="entry name" value="BLL6575 PROTEIN"/>
    <property type="match status" value="1"/>
</dbReference>
<organism evidence="2 3">
    <name type="scientific">Luteococcus japonicus</name>
    <dbReference type="NCBI Taxonomy" id="33984"/>
    <lineage>
        <taxon>Bacteria</taxon>
        <taxon>Bacillati</taxon>
        <taxon>Actinomycetota</taxon>
        <taxon>Actinomycetes</taxon>
        <taxon>Propionibacteriales</taxon>
        <taxon>Propionibacteriaceae</taxon>
        <taxon>Luteococcus</taxon>
    </lineage>
</organism>
<dbReference type="AlphaFoldDB" id="A0A3N1ZR67"/>
<comment type="caution">
    <text evidence="2">The sequence shown here is derived from an EMBL/GenBank/DDBJ whole genome shotgun (WGS) entry which is preliminary data.</text>
</comment>
<evidence type="ECO:0000313" key="3">
    <source>
        <dbReference type="Proteomes" id="UP000275749"/>
    </source>
</evidence>
<evidence type="ECO:0000259" key="1">
    <source>
        <dbReference type="Pfam" id="PF11706"/>
    </source>
</evidence>
<dbReference type="RefSeq" id="WP_123574852.1">
    <property type="nucleotide sequence ID" value="NZ_RKHG01000001.1"/>
</dbReference>
<dbReference type="PANTHER" id="PTHR35525">
    <property type="entry name" value="BLL6575 PROTEIN"/>
    <property type="match status" value="1"/>
</dbReference>
<proteinExistence type="predicted"/>